<evidence type="ECO:0000313" key="3">
    <source>
        <dbReference type="Proteomes" id="UP000001685"/>
    </source>
</evidence>
<dbReference type="HOGENOM" id="CLU_138549_1_1_11"/>
<proteinExistence type="predicted"/>
<dbReference type="SUPFAM" id="SSF142906">
    <property type="entry name" value="YjbR-like"/>
    <property type="match status" value="1"/>
</dbReference>
<organism evidence="2 3">
    <name type="scientific">Streptomyces griseus subsp. griseus (strain JCM 4626 / CBS 651.72 / NBRC 13350 / KCC S-0626 / ISP 5235)</name>
    <dbReference type="NCBI Taxonomy" id="455632"/>
    <lineage>
        <taxon>Bacteria</taxon>
        <taxon>Bacillati</taxon>
        <taxon>Actinomycetota</taxon>
        <taxon>Actinomycetes</taxon>
        <taxon>Kitasatosporales</taxon>
        <taxon>Streptomycetaceae</taxon>
        <taxon>Streptomyces</taxon>
    </lineage>
</organism>
<evidence type="ECO:0008006" key="4">
    <source>
        <dbReference type="Google" id="ProtNLM"/>
    </source>
</evidence>
<name>B1VT48_STRGG</name>
<dbReference type="PATRIC" id="fig|455632.4.peg.915"/>
<evidence type="ECO:0000313" key="2">
    <source>
        <dbReference type="EMBL" id="BAG17752.1"/>
    </source>
</evidence>
<dbReference type="EMBL" id="AP009493">
    <property type="protein sequence ID" value="BAG17752.1"/>
    <property type="molecule type" value="Genomic_DNA"/>
</dbReference>
<gene>
    <name evidence="2" type="ordered locus">SGR_923</name>
</gene>
<dbReference type="AlphaFoldDB" id="B1VT48"/>
<dbReference type="Gene3D" id="3.90.1150.30">
    <property type="match status" value="1"/>
</dbReference>
<feature type="region of interest" description="Disordered" evidence="1">
    <location>
        <begin position="112"/>
        <end position="135"/>
    </location>
</feature>
<dbReference type="eggNOG" id="COG3801">
    <property type="taxonomic scope" value="Bacteria"/>
</dbReference>
<protein>
    <recommendedName>
        <fullName evidence="4">MmcQ/YjbR family DNA-binding protein</fullName>
    </recommendedName>
</protein>
<dbReference type="KEGG" id="sgr:SGR_923"/>
<dbReference type="InterPro" id="IPR058532">
    <property type="entry name" value="YjbR/MT2646/Rv2570-like"/>
</dbReference>
<accession>B1VT48</accession>
<reference evidence="3" key="1">
    <citation type="journal article" date="2008" name="J. Bacteriol.">
        <title>Genome sequence of the streptomycin-producing microorganism Streptomyces griseus IFO 13350.</title>
        <authorList>
            <person name="Ohnishi Y."/>
            <person name="Ishikawa J."/>
            <person name="Hara H."/>
            <person name="Suzuki H."/>
            <person name="Ikenoya M."/>
            <person name="Ikeda H."/>
            <person name="Yamashita A."/>
            <person name="Hattori M."/>
            <person name="Horinouchi S."/>
        </authorList>
    </citation>
    <scope>NUCLEOTIDE SEQUENCE [LARGE SCALE GENOMIC DNA]</scope>
    <source>
        <strain evidence="3">JCM 4626 / NBRC 13350</strain>
    </source>
</reference>
<sequence>MTADAAITAADVRSAALSLPDTTEKLAWGQPTFRVAGKIFASLGDDGTAMGVKCPREDRAELIAAEPEKFFVREGHDDHYAWMRVRLSALEDADELAAILADSWRQVAPRRLVAAHPEPDVPEAGAGGGGPEEER</sequence>
<feature type="compositionally biased region" description="Gly residues" evidence="1">
    <location>
        <begin position="125"/>
        <end position="135"/>
    </location>
</feature>
<evidence type="ECO:0000256" key="1">
    <source>
        <dbReference type="SAM" id="MobiDB-lite"/>
    </source>
</evidence>
<dbReference type="RefSeq" id="WP_012378178.1">
    <property type="nucleotide sequence ID" value="NC_010572.1"/>
</dbReference>
<dbReference type="Proteomes" id="UP000001685">
    <property type="component" value="Chromosome"/>
</dbReference>
<dbReference type="Pfam" id="PF04237">
    <property type="entry name" value="YjbR"/>
    <property type="match status" value="1"/>
</dbReference>
<dbReference type="InterPro" id="IPR038056">
    <property type="entry name" value="YjbR-like_sf"/>
</dbReference>